<dbReference type="Pfam" id="PF12146">
    <property type="entry name" value="Hydrolase_4"/>
    <property type="match status" value="1"/>
</dbReference>
<dbReference type="SUPFAM" id="SSF53474">
    <property type="entry name" value="alpha/beta-Hydrolases"/>
    <property type="match status" value="1"/>
</dbReference>
<dbReference type="PANTHER" id="PTHR11614">
    <property type="entry name" value="PHOSPHOLIPASE-RELATED"/>
    <property type="match status" value="1"/>
</dbReference>
<dbReference type="InterPro" id="IPR022742">
    <property type="entry name" value="Hydrolase_4"/>
</dbReference>
<dbReference type="Gene3D" id="3.40.50.1820">
    <property type="entry name" value="alpha/beta hydrolase"/>
    <property type="match status" value="1"/>
</dbReference>
<comment type="caution">
    <text evidence="2">The sequence shown here is derived from an EMBL/GenBank/DDBJ whole genome shotgun (WGS) entry which is preliminary data.</text>
</comment>
<proteinExistence type="predicted"/>
<dbReference type="AlphaFoldDB" id="A0A923LMF0"/>
<keyword evidence="2" id="KW-0378">Hydrolase</keyword>
<dbReference type="EMBL" id="JACOPH010000001">
    <property type="protein sequence ID" value="MBC5712962.1"/>
    <property type="molecule type" value="Genomic_DNA"/>
</dbReference>
<dbReference type="InterPro" id="IPR029058">
    <property type="entry name" value="AB_hydrolase_fold"/>
</dbReference>
<name>A0A923LMF0_9FIRM</name>
<evidence type="ECO:0000313" key="3">
    <source>
        <dbReference type="Proteomes" id="UP000606720"/>
    </source>
</evidence>
<dbReference type="InterPro" id="IPR051044">
    <property type="entry name" value="MAG_DAG_Lipase"/>
</dbReference>
<dbReference type="GO" id="GO:0016787">
    <property type="term" value="F:hydrolase activity"/>
    <property type="evidence" value="ECO:0007669"/>
    <property type="project" value="UniProtKB-KW"/>
</dbReference>
<protein>
    <submittedName>
        <fullName evidence="2">Alpha/beta hydrolase</fullName>
    </submittedName>
</protein>
<accession>A0A923LMF0</accession>
<reference evidence="2" key="1">
    <citation type="submission" date="2020-08" db="EMBL/GenBank/DDBJ databases">
        <title>Genome public.</title>
        <authorList>
            <person name="Liu C."/>
            <person name="Sun Q."/>
        </authorList>
    </citation>
    <scope>NUCLEOTIDE SEQUENCE</scope>
    <source>
        <strain evidence="2">BX1005</strain>
    </source>
</reference>
<dbReference type="RefSeq" id="WP_186865981.1">
    <property type="nucleotide sequence ID" value="NZ_JACOPH010000001.1"/>
</dbReference>
<evidence type="ECO:0000313" key="2">
    <source>
        <dbReference type="EMBL" id="MBC5712962.1"/>
    </source>
</evidence>
<keyword evidence="3" id="KW-1185">Reference proteome</keyword>
<gene>
    <name evidence="2" type="ORF">H8S17_01855</name>
</gene>
<sequence length="324" mass="37308">MENKTENGFAGCISEEKYEEMMQRTVEPYLGKIVEAGYENGLYYEFYRQQECKATIVICYGYTESCVKYHELIYYMHQMGYQVIIWDVRGHGKSLRETDDLKMVHIGDFSQYVSDMHHMIQKIAVPKSQGKPLYLYAHSMGGCISTLYLEEYPGVIAKAVLNAPMLGINNGNIPDFAALLLCDLAILFGKRREKLFTMGDFDPIEPFETCGCDSRARHSYYRSIRATHEEYQNSYASYSWARAAVRAARKAVAPKNAAKIRIPVLLFQAERDAFVRNKEQDQFLSHIADGHKVVVDSRHEISRNINEQLEPYLKEVFAFYDQIG</sequence>
<feature type="domain" description="Serine aminopeptidase S33" evidence="1">
    <location>
        <begin position="51"/>
        <end position="292"/>
    </location>
</feature>
<evidence type="ECO:0000259" key="1">
    <source>
        <dbReference type="Pfam" id="PF12146"/>
    </source>
</evidence>
<organism evidence="2 3">
    <name type="scientific">Roseburia zhanii</name>
    <dbReference type="NCBI Taxonomy" id="2763064"/>
    <lineage>
        <taxon>Bacteria</taxon>
        <taxon>Bacillati</taxon>
        <taxon>Bacillota</taxon>
        <taxon>Clostridia</taxon>
        <taxon>Lachnospirales</taxon>
        <taxon>Lachnospiraceae</taxon>
        <taxon>Roseburia</taxon>
    </lineage>
</organism>
<dbReference type="Proteomes" id="UP000606720">
    <property type="component" value="Unassembled WGS sequence"/>
</dbReference>